<dbReference type="AlphaFoldDB" id="A0A0G3GNL2"/>
<evidence type="ECO:0000313" key="2">
    <source>
        <dbReference type="EMBL" id="AKK02734.1"/>
    </source>
</evidence>
<dbReference type="Proteomes" id="UP000035368">
    <property type="component" value="Chromosome"/>
</dbReference>
<dbReference type="STRING" id="1050174.CEPID_04310"/>
<accession>A0A0G3GNL2</accession>
<evidence type="ECO:0000259" key="1">
    <source>
        <dbReference type="Pfam" id="PF03819"/>
    </source>
</evidence>
<reference evidence="2 3" key="1">
    <citation type="submission" date="2015-05" db="EMBL/GenBank/DDBJ databases">
        <title>Complete genome sequence of Corynebacterium epidermidicanis DSM 45586, isolated from the skin of a dog suffering from pruritus.</title>
        <authorList>
            <person name="Ruckert C."/>
            <person name="Albersmeier A."/>
            <person name="Winkler A."/>
            <person name="Tauch A."/>
        </authorList>
    </citation>
    <scope>NUCLEOTIDE SEQUENCE [LARGE SCALE GENOMIC DNA]</scope>
    <source>
        <strain evidence="2 3">DSM 45586</strain>
    </source>
</reference>
<dbReference type="GO" id="GO:0046076">
    <property type="term" value="P:dTTP catabolic process"/>
    <property type="evidence" value="ECO:0007669"/>
    <property type="project" value="TreeGrafter"/>
</dbReference>
<proteinExistence type="predicted"/>
<dbReference type="KEGG" id="cei:CEPID_04310"/>
<gene>
    <name evidence="2" type="ORF">CEPID_04310</name>
</gene>
<dbReference type="InterPro" id="IPR048015">
    <property type="entry name" value="NTP-PPase_MazG-like_N"/>
</dbReference>
<dbReference type="InterPro" id="IPR004518">
    <property type="entry name" value="MazG-like_dom"/>
</dbReference>
<dbReference type="GO" id="GO:0046061">
    <property type="term" value="P:dATP catabolic process"/>
    <property type="evidence" value="ECO:0007669"/>
    <property type="project" value="TreeGrafter"/>
</dbReference>
<dbReference type="GO" id="GO:0046052">
    <property type="term" value="P:UTP catabolic process"/>
    <property type="evidence" value="ECO:0007669"/>
    <property type="project" value="TreeGrafter"/>
</dbReference>
<dbReference type="PATRIC" id="fig|1050174.4.peg.874"/>
<dbReference type="EMBL" id="CP011541">
    <property type="protein sequence ID" value="AKK02734.1"/>
    <property type="molecule type" value="Genomic_DNA"/>
</dbReference>
<keyword evidence="2" id="KW-0378">Hydrolase</keyword>
<dbReference type="PANTHER" id="PTHR30522:SF0">
    <property type="entry name" value="NUCLEOSIDE TRIPHOSPHATE PYROPHOSPHOHYDROLASE"/>
    <property type="match status" value="1"/>
</dbReference>
<dbReference type="Gene3D" id="1.10.287.1080">
    <property type="entry name" value="MazG-like"/>
    <property type="match status" value="1"/>
</dbReference>
<dbReference type="GO" id="GO:0046047">
    <property type="term" value="P:TTP catabolic process"/>
    <property type="evidence" value="ECO:0007669"/>
    <property type="project" value="TreeGrafter"/>
</dbReference>
<dbReference type="GO" id="GO:0006203">
    <property type="term" value="P:dGTP catabolic process"/>
    <property type="evidence" value="ECO:0007669"/>
    <property type="project" value="TreeGrafter"/>
</dbReference>
<dbReference type="CDD" id="cd11528">
    <property type="entry name" value="NTP-PPase_MazG_Nterm"/>
    <property type="match status" value="1"/>
</dbReference>
<feature type="domain" description="NTP pyrophosphohydrolase MazG-like" evidence="1">
    <location>
        <begin position="45"/>
        <end position="124"/>
    </location>
</feature>
<dbReference type="PANTHER" id="PTHR30522">
    <property type="entry name" value="NUCLEOSIDE TRIPHOSPHATE PYROPHOSPHOHYDROLASE"/>
    <property type="match status" value="1"/>
</dbReference>
<dbReference type="GO" id="GO:0047429">
    <property type="term" value="F:nucleoside triphosphate diphosphatase activity"/>
    <property type="evidence" value="ECO:0007669"/>
    <property type="project" value="TreeGrafter"/>
</dbReference>
<keyword evidence="3" id="KW-1185">Reference proteome</keyword>
<dbReference type="OrthoDB" id="9808939at2"/>
<sequence>MDGQSGQGCATRPTQPDLNYVNKIIDAVEVMSRALEIGEWERSMTHLSLLPFLVEEAAEFADAVRAHHQHATADSERELKNELSDVLLQVLFHAELARRRGAFDIGDVAQAFVDKLQARAPYLFDGTSEIVQVAEQERLWQLGKQRQQ</sequence>
<organism evidence="2 3">
    <name type="scientific">Corynebacterium epidermidicanis</name>
    <dbReference type="NCBI Taxonomy" id="1050174"/>
    <lineage>
        <taxon>Bacteria</taxon>
        <taxon>Bacillati</taxon>
        <taxon>Actinomycetota</taxon>
        <taxon>Actinomycetes</taxon>
        <taxon>Mycobacteriales</taxon>
        <taxon>Corynebacteriaceae</taxon>
        <taxon>Corynebacterium</taxon>
    </lineage>
</organism>
<dbReference type="InterPro" id="IPR011551">
    <property type="entry name" value="NTP_PyrPHydrolase_MazG"/>
</dbReference>
<dbReference type="Pfam" id="PF03819">
    <property type="entry name" value="MazG"/>
    <property type="match status" value="1"/>
</dbReference>
<dbReference type="GO" id="GO:0046081">
    <property type="term" value="P:dUTP catabolic process"/>
    <property type="evidence" value="ECO:0007669"/>
    <property type="project" value="TreeGrafter"/>
</dbReference>
<protein>
    <submittedName>
        <fullName evidence="2">MazG nucleotide pyrophosphohydrolase family protein</fullName>
    </submittedName>
</protein>
<name>A0A0G3GNL2_9CORY</name>
<evidence type="ECO:0000313" key="3">
    <source>
        <dbReference type="Proteomes" id="UP000035368"/>
    </source>
</evidence>
<dbReference type="SUPFAM" id="SSF101386">
    <property type="entry name" value="all-alpha NTP pyrophosphatases"/>
    <property type="match status" value="1"/>
</dbReference>